<dbReference type="AlphaFoldDB" id="A0A7S1KUZ3"/>
<gene>
    <name evidence="2" type="ORF">ACAT0790_LOCUS434</name>
</gene>
<dbReference type="CDD" id="cd23195">
    <property type="entry name" value="Marnaviridae_RdRp"/>
    <property type="match status" value="1"/>
</dbReference>
<dbReference type="InterPro" id="IPR001205">
    <property type="entry name" value="RNA-dir_pol_C"/>
</dbReference>
<dbReference type="GO" id="GO:0033644">
    <property type="term" value="C:host cell membrane"/>
    <property type="evidence" value="ECO:0007669"/>
    <property type="project" value="UniProtKB-SubCell"/>
</dbReference>
<dbReference type="InterPro" id="IPR007094">
    <property type="entry name" value="RNA-dir_pol_PSvirus"/>
</dbReference>
<accession>A0A7S1KUZ3</accession>
<sequence length="776" mass="88563">MCKTIVGDDLGKLLENNVAFAEFTSEDKKRYNNCNILPLGDGCYLVPYHVMVKKYFYINVIYHDDKCIGPNFKTTYGDSSWHRINKTDVAILFLNQGGSRRNMLKFFPENKPNSFFASKGDIIHRNNTGEIIKYVSRCTTTSFQPCNDAAQDYDAFQVYLTHMSNANTFVGLCGSPVMINGSSPFIGGIHIAGITDTPKGVIQRITRGEIEETIAILKERKVVNPLNTLEEISLQSGDLTISTEPSYKSPLNYLDDEVNTLNYYGTHNKQLREFRSEVVSSKIAESVFKHFGISKTHGPPKNMNSYKPWREQLLSLTNLKNLHVDYLNKAYEDFSTKIFSKLNKEKNIIWKDKLHPLDNDTIVAGNDGVYGIDSINLKTSTGWPTCTLKSKFIKPSDRTVEGISVPLDVDQWIWDEVELCEKKLLKKERILLVHRCNLKDEPTKLTKDKVRVFAGTPIVGLILVRKYFLPICKLMMENSVLFECAVGVNAHGPAWDKLTKTMIKYGADRVIAGDYKHYDGTMSSQISSLALRLYIEIAKWANYSPDQISIMEGLATELTNPLYEFNGDFIMVNGSNPSGHSLTVFVNNIVNSLYLRYTYYKIYKDKPDIPLFHKVVSVICYGDDNKMSVKKGFDEFNHTAISNTLAEDNIIYTMADKEAKSVPFIKNEDCNFLKRKSLYNDEVGLYMAPIEEATLLKMLQCHLKSNVLSREESSIEAITNVSYESFFHGKDFYDDYRDKLSRVIKDEKLEWNFPEGLPTYENRLDSWKIQYLTSSN</sequence>
<dbReference type="InterPro" id="IPR043128">
    <property type="entry name" value="Rev_trsase/Diguanyl_cyclase"/>
</dbReference>
<dbReference type="GO" id="GO:0004386">
    <property type="term" value="F:helicase activity"/>
    <property type="evidence" value="ECO:0007669"/>
    <property type="project" value="UniProtKB-KW"/>
</dbReference>
<dbReference type="InterPro" id="IPR043504">
    <property type="entry name" value="Peptidase_S1_PA_chymotrypsin"/>
</dbReference>
<dbReference type="InterPro" id="IPR009003">
    <property type="entry name" value="Peptidase_S1_PA"/>
</dbReference>
<dbReference type="PROSITE" id="PS50507">
    <property type="entry name" value="RDRP_SSRNA_POS"/>
    <property type="match status" value="1"/>
</dbReference>
<dbReference type="InterPro" id="IPR043502">
    <property type="entry name" value="DNA/RNA_pol_sf"/>
</dbReference>
<organism evidence="2">
    <name type="scientific">Alexandrium catenella</name>
    <name type="common">Red tide dinoflagellate</name>
    <name type="synonym">Gonyaulax catenella</name>
    <dbReference type="NCBI Taxonomy" id="2925"/>
    <lineage>
        <taxon>Eukaryota</taxon>
        <taxon>Sar</taxon>
        <taxon>Alveolata</taxon>
        <taxon>Dinophyceae</taxon>
        <taxon>Gonyaulacales</taxon>
        <taxon>Pyrocystaceae</taxon>
        <taxon>Alexandrium</taxon>
    </lineage>
</organism>
<protein>
    <recommendedName>
        <fullName evidence="1">RdRp catalytic domain-containing protein</fullName>
    </recommendedName>
</protein>
<dbReference type="Gene3D" id="2.40.10.10">
    <property type="entry name" value="Trypsin-like serine proteases"/>
    <property type="match status" value="1"/>
</dbReference>
<dbReference type="SUPFAM" id="SSF56672">
    <property type="entry name" value="DNA/RNA polymerases"/>
    <property type="match status" value="1"/>
</dbReference>
<dbReference type="Pfam" id="PF00680">
    <property type="entry name" value="RdRP_1"/>
    <property type="match status" value="1"/>
</dbReference>
<reference evidence="2" key="1">
    <citation type="submission" date="2021-01" db="EMBL/GenBank/DDBJ databases">
        <authorList>
            <person name="Corre E."/>
            <person name="Pelletier E."/>
            <person name="Niang G."/>
            <person name="Scheremetjew M."/>
            <person name="Finn R."/>
            <person name="Kale V."/>
            <person name="Holt S."/>
            <person name="Cochrane G."/>
            <person name="Meng A."/>
            <person name="Brown T."/>
            <person name="Cohen L."/>
        </authorList>
    </citation>
    <scope>NUCLEOTIDE SEQUENCE</scope>
    <source>
        <strain evidence="2">OF101</strain>
    </source>
</reference>
<dbReference type="GO" id="GO:0006351">
    <property type="term" value="P:DNA-templated transcription"/>
    <property type="evidence" value="ECO:0007669"/>
    <property type="project" value="InterPro"/>
</dbReference>
<dbReference type="GO" id="GO:0003723">
    <property type="term" value="F:RNA binding"/>
    <property type="evidence" value="ECO:0007669"/>
    <property type="project" value="InterPro"/>
</dbReference>
<dbReference type="EMBL" id="HBGE01000698">
    <property type="protein sequence ID" value="CAD9086860.1"/>
    <property type="molecule type" value="Transcribed_RNA"/>
</dbReference>
<evidence type="ECO:0000313" key="2">
    <source>
        <dbReference type="EMBL" id="CAD9086860.1"/>
    </source>
</evidence>
<evidence type="ECO:0000259" key="1">
    <source>
        <dbReference type="PROSITE" id="PS50507"/>
    </source>
</evidence>
<feature type="domain" description="RdRp catalytic" evidence="1">
    <location>
        <begin position="508"/>
        <end position="637"/>
    </location>
</feature>
<dbReference type="GO" id="GO:0006508">
    <property type="term" value="P:proteolysis"/>
    <property type="evidence" value="ECO:0007669"/>
    <property type="project" value="InterPro"/>
</dbReference>
<dbReference type="GO" id="GO:0004197">
    <property type="term" value="F:cysteine-type endopeptidase activity"/>
    <property type="evidence" value="ECO:0007669"/>
    <property type="project" value="InterPro"/>
</dbReference>
<dbReference type="GO" id="GO:0003968">
    <property type="term" value="F:RNA-directed RNA polymerase activity"/>
    <property type="evidence" value="ECO:0007669"/>
    <property type="project" value="InterPro"/>
</dbReference>
<proteinExistence type="predicted"/>
<dbReference type="Gene3D" id="3.30.70.270">
    <property type="match status" value="1"/>
</dbReference>
<dbReference type="Gene3D" id="1.20.960.20">
    <property type="match status" value="1"/>
</dbReference>
<name>A0A7S1KUZ3_ALECA</name>
<dbReference type="SUPFAM" id="SSF50494">
    <property type="entry name" value="Trypsin-like serine proteases"/>
    <property type="match status" value="1"/>
</dbReference>
<dbReference type="GO" id="GO:0039694">
    <property type="term" value="P:viral RNA genome replication"/>
    <property type="evidence" value="ECO:0007669"/>
    <property type="project" value="InterPro"/>
</dbReference>